<evidence type="ECO:0000313" key="2">
    <source>
        <dbReference type="Proteomes" id="UP000054560"/>
    </source>
</evidence>
<gene>
    <name evidence="1" type="ORF">SARC_09714</name>
</gene>
<dbReference type="Proteomes" id="UP000054560">
    <property type="component" value="Unassembled WGS sequence"/>
</dbReference>
<reference evidence="1 2" key="1">
    <citation type="submission" date="2011-02" db="EMBL/GenBank/DDBJ databases">
        <title>The Genome Sequence of Sphaeroforma arctica JP610.</title>
        <authorList>
            <consortium name="The Broad Institute Genome Sequencing Platform"/>
            <person name="Russ C."/>
            <person name="Cuomo C."/>
            <person name="Young S.K."/>
            <person name="Zeng Q."/>
            <person name="Gargeya S."/>
            <person name="Alvarado L."/>
            <person name="Berlin A."/>
            <person name="Chapman S.B."/>
            <person name="Chen Z."/>
            <person name="Freedman E."/>
            <person name="Gellesch M."/>
            <person name="Goldberg J."/>
            <person name="Griggs A."/>
            <person name="Gujja S."/>
            <person name="Heilman E."/>
            <person name="Heiman D."/>
            <person name="Howarth C."/>
            <person name="Mehta T."/>
            <person name="Neiman D."/>
            <person name="Pearson M."/>
            <person name="Roberts A."/>
            <person name="Saif S."/>
            <person name="Shea T."/>
            <person name="Shenoy N."/>
            <person name="Sisk P."/>
            <person name="Stolte C."/>
            <person name="Sykes S."/>
            <person name="White J."/>
            <person name="Yandava C."/>
            <person name="Burger G."/>
            <person name="Gray M.W."/>
            <person name="Holland P.W.H."/>
            <person name="King N."/>
            <person name="Lang F.B.F."/>
            <person name="Roger A.J."/>
            <person name="Ruiz-Trillo I."/>
            <person name="Haas B."/>
            <person name="Nusbaum C."/>
            <person name="Birren B."/>
        </authorList>
    </citation>
    <scope>NUCLEOTIDE SEQUENCE [LARGE SCALE GENOMIC DNA]</scope>
    <source>
        <strain evidence="1 2">JP610</strain>
    </source>
</reference>
<dbReference type="EMBL" id="KQ242619">
    <property type="protein sequence ID" value="KNC77839.1"/>
    <property type="molecule type" value="Genomic_DNA"/>
</dbReference>
<organism evidence="1 2">
    <name type="scientific">Sphaeroforma arctica JP610</name>
    <dbReference type="NCBI Taxonomy" id="667725"/>
    <lineage>
        <taxon>Eukaryota</taxon>
        <taxon>Ichthyosporea</taxon>
        <taxon>Ichthyophonida</taxon>
        <taxon>Sphaeroforma</taxon>
    </lineage>
</organism>
<sequence>MYFTKAMVISDGIAPVSRYPDTDTPSIATSATLPSHSDLAVAKTTAPPTVPAVAATGLAAATADATTGLLPAPAAVLNAKAAAASSHFFRCAALPSFRCAALPSFRFFRA</sequence>
<proteinExistence type="predicted"/>
<dbReference type="GeneID" id="25910218"/>
<dbReference type="RefSeq" id="XP_014151741.1">
    <property type="nucleotide sequence ID" value="XM_014296266.1"/>
</dbReference>
<dbReference type="AlphaFoldDB" id="A0A0L0FM27"/>
<name>A0A0L0FM27_9EUKA</name>
<keyword evidence="2" id="KW-1185">Reference proteome</keyword>
<accession>A0A0L0FM27</accession>
<protein>
    <submittedName>
        <fullName evidence="1">Uncharacterized protein</fullName>
    </submittedName>
</protein>
<evidence type="ECO:0000313" key="1">
    <source>
        <dbReference type="EMBL" id="KNC77839.1"/>
    </source>
</evidence>